<dbReference type="PROSITE" id="PS50234">
    <property type="entry name" value="VWFA"/>
    <property type="match status" value="1"/>
</dbReference>
<comment type="caution">
    <text evidence="3">The sequence shown here is derived from an EMBL/GenBank/DDBJ whole genome shotgun (WGS) entry which is preliminary data.</text>
</comment>
<dbReference type="InterPro" id="IPR036465">
    <property type="entry name" value="vWFA_dom_sf"/>
</dbReference>
<reference evidence="3" key="1">
    <citation type="journal article" date="2014" name="Int. J. Syst. Evol. Microbiol.">
        <title>Complete genome sequence of Corynebacterium casei LMG S-19264T (=DSM 44701T), isolated from a smear-ripened cheese.</title>
        <authorList>
            <consortium name="US DOE Joint Genome Institute (JGI-PGF)"/>
            <person name="Walter F."/>
            <person name="Albersmeier A."/>
            <person name="Kalinowski J."/>
            <person name="Ruckert C."/>
        </authorList>
    </citation>
    <scope>NUCLEOTIDE SEQUENCE</scope>
    <source>
        <strain evidence="3">CCM 7217</strain>
    </source>
</reference>
<dbReference type="SMART" id="SM00327">
    <property type="entry name" value="VWA"/>
    <property type="match status" value="1"/>
</dbReference>
<dbReference type="InterPro" id="IPR029062">
    <property type="entry name" value="Class_I_gatase-like"/>
</dbReference>
<dbReference type="SUPFAM" id="SSF52317">
    <property type="entry name" value="Class I glutamine amidotransferase-like"/>
    <property type="match status" value="1"/>
</dbReference>
<dbReference type="RefSeq" id="WP_188423843.1">
    <property type="nucleotide sequence ID" value="NZ_BMCI01000003.1"/>
</dbReference>
<keyword evidence="1" id="KW-0812">Transmembrane</keyword>
<dbReference type="InterPro" id="IPR002035">
    <property type="entry name" value="VWF_A"/>
</dbReference>
<evidence type="ECO:0000313" key="4">
    <source>
        <dbReference type="Proteomes" id="UP000646833"/>
    </source>
</evidence>
<proteinExistence type="predicted"/>
<evidence type="ECO:0000256" key="1">
    <source>
        <dbReference type="SAM" id="Phobius"/>
    </source>
</evidence>
<sequence length="820" mass="85692">MAALGSASAALTALADVAVAGTAPAAATTPLAWTAEAAGRTFGLQRPLFLVALPVAALLAWALIFRGADGTAGGRSRRLLFASRFLVVLLLVVAAAGPYTVTTRMTDGDPQVTLLVDDSDSAAVTEDVASQLAADIEDEGVPVTTSTVARGDESPIGDAVAANLRPDGTVVLVSDGQVTSGRSLASATTLARDLNATVSAVGVEPTETEQYVTVSGPSKTSVGVENAFLAQVDGVVPDDVETATVELAVEIDGEEVARETVNTTDGVEFTRTFETTGTHRVTARIAGDDRFETNDVFRKTVRVVEPPRVLYVSRGDYPFRDYLSQLYDVETAETVPADLSSYHAVVLQDLRAEDVGNADSLQRFVIDGGGLLTVGGRNSFENGGYDGSSLASMLPVTTGEGASQQTNLVFAIDVSGSAESGMRVQKSVALDALDQLGDENRVGIVGFNYRAYDVAPLRPLGPNRESTADLIRRLQSGGATDIAVGLDGAAQQLGDRRGTIILISDGHDRFQDAATLADQLGRDGVRVIAIGTGPSPNERTLRAIARASGGNYLRADETDRLRILFGGSNRQYAGDGLTVVDQNDFVTAGVELTANPGSVNDVSVRSGANFLVAADDGTPAVASWRYGLGRVATVTAYAGDGTLDGLLQRPDSLLLTKTTNYVIGDPERKASGVAEVSDTRVGEPTTVVYRGGERPRGVEELSFSAVSPGVYEATVVPTETGYRDVLDTAFAVNYPVEYAGFGRSAALEAAVSDSGGTIYGPNDADEIAASARDNAAGVQPVRDDWAVAFVAAAFLLYLTEVLARRLQVYRGRTQSEGGLI</sequence>
<feature type="domain" description="VWFA" evidence="2">
    <location>
        <begin position="407"/>
        <end position="568"/>
    </location>
</feature>
<dbReference type="Gene3D" id="3.40.50.880">
    <property type="match status" value="1"/>
</dbReference>
<keyword evidence="1" id="KW-1133">Transmembrane helix</keyword>
<dbReference type="PANTHER" id="PTHR37947">
    <property type="entry name" value="BLL2462 PROTEIN"/>
    <property type="match status" value="1"/>
</dbReference>
<name>A0A830E115_9EURY</name>
<feature type="transmembrane region" description="Helical" evidence="1">
    <location>
        <begin position="49"/>
        <end position="67"/>
    </location>
</feature>
<evidence type="ECO:0000259" key="2">
    <source>
        <dbReference type="PROSITE" id="PS50234"/>
    </source>
</evidence>
<feature type="transmembrane region" description="Helical" evidence="1">
    <location>
        <begin position="79"/>
        <end position="101"/>
    </location>
</feature>
<keyword evidence="1" id="KW-0472">Membrane</keyword>
<organism evidence="3 4">
    <name type="scientific">Haloferax sulfurifontis</name>
    <dbReference type="NCBI Taxonomy" id="255616"/>
    <lineage>
        <taxon>Archaea</taxon>
        <taxon>Methanobacteriati</taxon>
        <taxon>Methanobacteriota</taxon>
        <taxon>Stenosarchaea group</taxon>
        <taxon>Halobacteria</taxon>
        <taxon>Halobacteriales</taxon>
        <taxon>Haloferacaceae</taxon>
        <taxon>Haloferax</taxon>
    </lineage>
</organism>
<dbReference type="Proteomes" id="UP000646833">
    <property type="component" value="Unassembled WGS sequence"/>
</dbReference>
<dbReference type="CDD" id="cd00198">
    <property type="entry name" value="vWFA"/>
    <property type="match status" value="1"/>
</dbReference>
<dbReference type="AlphaFoldDB" id="A0A830E115"/>
<protein>
    <recommendedName>
        <fullName evidence="2">VWFA domain-containing protein</fullName>
    </recommendedName>
</protein>
<gene>
    <name evidence="3" type="ORF">GCM10007209_20890</name>
</gene>
<dbReference type="EMBL" id="BMCI01000003">
    <property type="protein sequence ID" value="GGC58763.1"/>
    <property type="molecule type" value="Genomic_DNA"/>
</dbReference>
<dbReference type="SUPFAM" id="SSF53300">
    <property type="entry name" value="vWA-like"/>
    <property type="match status" value="1"/>
</dbReference>
<dbReference type="Gene3D" id="3.40.50.410">
    <property type="entry name" value="von Willebrand factor, type A domain"/>
    <property type="match status" value="1"/>
</dbReference>
<accession>A0A830E115</accession>
<dbReference type="Pfam" id="PF00092">
    <property type="entry name" value="VWA"/>
    <property type="match status" value="1"/>
</dbReference>
<reference evidence="3" key="2">
    <citation type="submission" date="2020-09" db="EMBL/GenBank/DDBJ databases">
        <authorList>
            <person name="Sun Q."/>
            <person name="Sedlacek I."/>
        </authorList>
    </citation>
    <scope>NUCLEOTIDE SEQUENCE</scope>
    <source>
        <strain evidence="3">CCM 7217</strain>
    </source>
</reference>
<dbReference type="PANTHER" id="PTHR37947:SF1">
    <property type="entry name" value="BLL2462 PROTEIN"/>
    <property type="match status" value="1"/>
</dbReference>
<evidence type="ECO:0000313" key="3">
    <source>
        <dbReference type="EMBL" id="GGC58763.1"/>
    </source>
</evidence>